<evidence type="ECO:0000256" key="1">
    <source>
        <dbReference type="SAM" id="SignalP"/>
    </source>
</evidence>
<dbReference type="Proteomes" id="UP001196565">
    <property type="component" value="Unassembled WGS sequence"/>
</dbReference>
<comment type="caution">
    <text evidence="2">The sequence shown here is derived from an EMBL/GenBank/DDBJ whole genome shotgun (WGS) entry which is preliminary data.</text>
</comment>
<evidence type="ECO:0008006" key="4">
    <source>
        <dbReference type="Google" id="ProtNLM"/>
    </source>
</evidence>
<keyword evidence="3" id="KW-1185">Reference proteome</keyword>
<dbReference type="EMBL" id="JAHYBZ010000006">
    <property type="protein sequence ID" value="MBW6399717.1"/>
    <property type="molecule type" value="Genomic_DNA"/>
</dbReference>
<keyword evidence="1" id="KW-0732">Signal</keyword>
<organism evidence="2 3">
    <name type="scientific">Roseomonas alba</name>
    <dbReference type="NCBI Taxonomy" id="2846776"/>
    <lineage>
        <taxon>Bacteria</taxon>
        <taxon>Pseudomonadati</taxon>
        <taxon>Pseudomonadota</taxon>
        <taxon>Alphaproteobacteria</taxon>
        <taxon>Acetobacterales</taxon>
        <taxon>Roseomonadaceae</taxon>
        <taxon>Roseomonas</taxon>
    </lineage>
</organism>
<protein>
    <recommendedName>
        <fullName evidence="4">SPOR domain-containing protein</fullName>
    </recommendedName>
</protein>
<sequence length="91" mass="9815">MLRFMAPWRPSTAALILTLGAAMQTAAASPIAGTTRDLQLPAEEASFQVRCQIAGPFATLRRANEVAAEARRRGYSAIAFHNGDGYYVRAC</sequence>
<evidence type="ECO:0000313" key="2">
    <source>
        <dbReference type="EMBL" id="MBW6399717.1"/>
    </source>
</evidence>
<feature type="chain" id="PRO_5046504364" description="SPOR domain-containing protein" evidence="1">
    <location>
        <begin position="29"/>
        <end position="91"/>
    </location>
</feature>
<feature type="signal peptide" evidence="1">
    <location>
        <begin position="1"/>
        <end position="28"/>
    </location>
</feature>
<gene>
    <name evidence="2" type="ORF">KPL78_17790</name>
</gene>
<evidence type="ECO:0000313" key="3">
    <source>
        <dbReference type="Proteomes" id="UP001196565"/>
    </source>
</evidence>
<dbReference type="RefSeq" id="WP_219764319.1">
    <property type="nucleotide sequence ID" value="NZ_JAHYBZ010000006.1"/>
</dbReference>
<name>A0ABS7ABP8_9PROT</name>
<proteinExistence type="predicted"/>
<reference evidence="2 3" key="1">
    <citation type="submission" date="2021-07" db="EMBL/GenBank/DDBJ databases">
        <authorList>
            <person name="So Y."/>
        </authorList>
    </citation>
    <scope>NUCLEOTIDE SEQUENCE [LARGE SCALE GENOMIC DNA]</scope>
    <source>
        <strain evidence="2 3">HJA6</strain>
    </source>
</reference>
<accession>A0ABS7ABP8</accession>